<gene>
    <name evidence="2" type="ORF">GNC09_000849</name>
</gene>
<feature type="domain" description="NTF2 fold" evidence="1">
    <location>
        <begin position="32"/>
        <end position="98"/>
    </location>
</feature>
<dbReference type="EMBL" id="DAATDB010000003">
    <property type="protein sequence ID" value="HAE8100926.1"/>
    <property type="molecule type" value="Genomic_DNA"/>
</dbReference>
<proteinExistence type="predicted"/>
<accession>A0A737EP86</accession>
<dbReference type="InterPro" id="IPR028921">
    <property type="entry name" value="NTF2_fold_dom"/>
</dbReference>
<evidence type="ECO:0000313" key="2">
    <source>
        <dbReference type="EMBL" id="HAE8100926.1"/>
    </source>
</evidence>
<dbReference type="Pfam" id="PF15631">
    <property type="entry name" value="Imm-NTF2-2"/>
    <property type="match status" value="1"/>
</dbReference>
<sequence>MRFLLPIILFFYPLFSFGDVFYTDIVGNQIIAEELAFVYVKNIYGKDTAIEQKPYRITESKNSWLIKGRIISDDCTCGNFIIRISKKDGAVKETYHTK</sequence>
<organism evidence="2">
    <name type="scientific">Salmonella enterica subsp. indica serovar 45:a:e,n,x</name>
    <dbReference type="NCBI Taxonomy" id="1307500"/>
    <lineage>
        <taxon>Bacteria</taxon>
        <taxon>Pseudomonadati</taxon>
        <taxon>Pseudomonadota</taxon>
        <taxon>Gammaproteobacteria</taxon>
        <taxon>Enterobacterales</taxon>
        <taxon>Enterobacteriaceae</taxon>
        <taxon>Salmonella</taxon>
    </lineage>
</organism>
<comment type="caution">
    <text evidence="2">The sequence shown here is derived from an EMBL/GenBank/DDBJ whole genome shotgun (WGS) entry which is preliminary data.</text>
</comment>
<protein>
    <recommendedName>
        <fullName evidence="1">NTF2 fold domain-containing protein</fullName>
    </recommendedName>
</protein>
<reference evidence="2" key="1">
    <citation type="journal article" date="2018" name="Genome Biol.">
        <title>SKESA: strategic k-mer extension for scrupulous assemblies.</title>
        <authorList>
            <person name="Souvorov A."/>
            <person name="Agarwala R."/>
            <person name="Lipman D.J."/>
        </authorList>
    </citation>
    <scope>NUCLEOTIDE SEQUENCE</scope>
    <source>
        <strain evidence="2">1363-65</strain>
    </source>
</reference>
<dbReference type="AlphaFoldDB" id="A0A737EP86"/>
<name>A0A737EP86_SALER</name>
<evidence type="ECO:0000259" key="1">
    <source>
        <dbReference type="Pfam" id="PF15631"/>
    </source>
</evidence>
<reference evidence="2" key="2">
    <citation type="submission" date="2018-07" db="EMBL/GenBank/DDBJ databases">
        <authorList>
            <consortium name="NCBI Pathogen Detection Project"/>
        </authorList>
    </citation>
    <scope>NUCLEOTIDE SEQUENCE</scope>
    <source>
        <strain evidence="2">1363-65</strain>
    </source>
</reference>